<proteinExistence type="predicted"/>
<dbReference type="GO" id="GO:0016787">
    <property type="term" value="F:hydrolase activity"/>
    <property type="evidence" value="ECO:0007669"/>
    <property type="project" value="UniProtKB-KW"/>
</dbReference>
<gene>
    <name evidence="2" type="ORF">CWI70_04130</name>
</gene>
<reference evidence="3" key="1">
    <citation type="journal article" date="2018" name="Front. Microbiol.">
        <title>Genome-Based Analysis Reveals the Taxonomy and Diversity of the Family Idiomarinaceae.</title>
        <authorList>
            <person name="Liu Y."/>
            <person name="Lai Q."/>
            <person name="Shao Z."/>
        </authorList>
    </citation>
    <scope>NUCLEOTIDE SEQUENCE [LARGE SCALE GENOMIC DNA]</scope>
    <source>
        <strain evidence="3">PO-M2</strain>
    </source>
</reference>
<dbReference type="Gene3D" id="3.40.50.1820">
    <property type="entry name" value="alpha/beta hydrolase"/>
    <property type="match status" value="1"/>
</dbReference>
<dbReference type="EMBL" id="PIPX01000001">
    <property type="protein sequence ID" value="RUO55970.1"/>
    <property type="molecule type" value="Genomic_DNA"/>
</dbReference>
<feature type="domain" description="AB hydrolase-1" evidence="1">
    <location>
        <begin position="20"/>
        <end position="254"/>
    </location>
</feature>
<evidence type="ECO:0000313" key="3">
    <source>
        <dbReference type="Proteomes" id="UP000287649"/>
    </source>
</evidence>
<dbReference type="Pfam" id="PF12697">
    <property type="entry name" value="Abhydrolase_6"/>
    <property type="match status" value="1"/>
</dbReference>
<evidence type="ECO:0000313" key="2">
    <source>
        <dbReference type="EMBL" id="RUO55970.1"/>
    </source>
</evidence>
<dbReference type="RefSeq" id="WP_126770817.1">
    <property type="nucleotide sequence ID" value="NZ_PIPX01000001.1"/>
</dbReference>
<dbReference type="AlphaFoldDB" id="A0A432Y4S7"/>
<dbReference type="PRINTS" id="PR00111">
    <property type="entry name" value="ABHYDROLASE"/>
</dbReference>
<keyword evidence="2" id="KW-0378">Hydrolase</keyword>
<dbReference type="InterPro" id="IPR029058">
    <property type="entry name" value="AB_hydrolase_fold"/>
</dbReference>
<sequence length="275" mass="30000">MSEALPQGFQRFGNPNGPSLVLLHSSQSNTSQWRALIQQLQAEYDIIGVDLLGYGKAPKADVEQVEAFRFSDEVPRIVEGVQGLVGAEPLCLIGHSYGGALALKLALEKLLNVQALAVFEPVAFHVLEANEAARQEIEAIATQMDANDPVQSTTTFVDYWNQPGFFAALPAKVQQLMASQAAKVAMDFAALMGEPHKLVDYRRIAQPVLLLTGSQTQQSAKRVAEQLQQVLPDVQVKQLACGHMGPLTHPQLVNPELQRFIAEHAGAQKAEFVRD</sequence>
<dbReference type="PANTHER" id="PTHR43798">
    <property type="entry name" value="MONOACYLGLYCEROL LIPASE"/>
    <property type="match status" value="1"/>
</dbReference>
<organism evidence="2 3">
    <name type="scientific">Pseudidiomarina homiensis</name>
    <dbReference type="NCBI Taxonomy" id="364198"/>
    <lineage>
        <taxon>Bacteria</taxon>
        <taxon>Pseudomonadati</taxon>
        <taxon>Pseudomonadota</taxon>
        <taxon>Gammaproteobacteria</taxon>
        <taxon>Alteromonadales</taxon>
        <taxon>Idiomarinaceae</taxon>
        <taxon>Pseudidiomarina</taxon>
    </lineage>
</organism>
<dbReference type="InterPro" id="IPR000073">
    <property type="entry name" value="AB_hydrolase_1"/>
</dbReference>
<name>A0A432Y4S7_9GAMM</name>
<dbReference type="Proteomes" id="UP000287649">
    <property type="component" value="Unassembled WGS sequence"/>
</dbReference>
<protein>
    <submittedName>
        <fullName evidence="2">Alpha/beta hydrolase</fullName>
    </submittedName>
</protein>
<keyword evidence="3" id="KW-1185">Reference proteome</keyword>
<dbReference type="InterPro" id="IPR050266">
    <property type="entry name" value="AB_hydrolase_sf"/>
</dbReference>
<evidence type="ECO:0000259" key="1">
    <source>
        <dbReference type="Pfam" id="PF12697"/>
    </source>
</evidence>
<comment type="caution">
    <text evidence="2">The sequence shown here is derived from an EMBL/GenBank/DDBJ whole genome shotgun (WGS) entry which is preliminary data.</text>
</comment>
<dbReference type="OrthoDB" id="6117067at2"/>
<dbReference type="SUPFAM" id="SSF53474">
    <property type="entry name" value="alpha/beta-Hydrolases"/>
    <property type="match status" value="1"/>
</dbReference>
<accession>A0A432Y4S7</accession>